<dbReference type="Proteomes" id="UP000515947">
    <property type="component" value="Chromosome"/>
</dbReference>
<dbReference type="EMBL" id="CP060713">
    <property type="protein sequence ID" value="QNN52187.1"/>
    <property type="molecule type" value="Genomic_DNA"/>
</dbReference>
<accession>A0A7G9R9B2</accession>
<dbReference type="KEGG" id="nmes:H9L09_17065"/>
<gene>
    <name evidence="1" type="ORF">H9L09_17065</name>
</gene>
<keyword evidence="2" id="KW-1185">Reference proteome</keyword>
<dbReference type="AlphaFoldDB" id="A0A7G9R9B2"/>
<sequence>MDPWPTEKLADALRDVLARVSVATDCYQPLDVAVKGRTIRLGLKICNDPTTYVVMFSPEAPYLGASTGEQCRSPDEWAKEVWLMLDEEIGTRSVDNARRSALPDGFVQLHL</sequence>
<proteinExistence type="predicted"/>
<dbReference type="RefSeq" id="WP_187578029.1">
    <property type="nucleotide sequence ID" value="NZ_CP060713.1"/>
</dbReference>
<evidence type="ECO:0000313" key="1">
    <source>
        <dbReference type="EMBL" id="QNN52187.1"/>
    </source>
</evidence>
<reference evidence="1 2" key="1">
    <citation type="submission" date="2020-08" db="EMBL/GenBank/DDBJ databases">
        <title>Genome sequence of Nocardioides mesophilus KACC 16243T.</title>
        <authorList>
            <person name="Hyun D.-W."/>
            <person name="Bae J.-W."/>
        </authorList>
    </citation>
    <scope>NUCLEOTIDE SEQUENCE [LARGE SCALE GENOMIC DNA]</scope>
    <source>
        <strain evidence="1 2">KACC 16243</strain>
    </source>
</reference>
<evidence type="ECO:0000313" key="2">
    <source>
        <dbReference type="Proteomes" id="UP000515947"/>
    </source>
</evidence>
<name>A0A7G9R9B2_9ACTN</name>
<organism evidence="1 2">
    <name type="scientific">Nocardioides mesophilus</name>
    <dbReference type="NCBI Taxonomy" id="433659"/>
    <lineage>
        <taxon>Bacteria</taxon>
        <taxon>Bacillati</taxon>
        <taxon>Actinomycetota</taxon>
        <taxon>Actinomycetes</taxon>
        <taxon>Propionibacteriales</taxon>
        <taxon>Nocardioidaceae</taxon>
        <taxon>Nocardioides</taxon>
    </lineage>
</organism>
<protein>
    <submittedName>
        <fullName evidence="1">Uncharacterized protein</fullName>
    </submittedName>
</protein>